<gene>
    <name evidence="1" type="ORF">L21SP2_2280</name>
</gene>
<proteinExistence type="predicted"/>
<name>V5WJB6_9SPIO</name>
<dbReference type="Proteomes" id="UP000018680">
    <property type="component" value="Chromosome"/>
</dbReference>
<dbReference type="eggNOG" id="COG2253">
    <property type="taxonomic scope" value="Bacteria"/>
</dbReference>
<dbReference type="PATRIC" id="fig|1307761.3.peg.2273"/>
<keyword evidence="2" id="KW-1185">Reference proteome</keyword>
<evidence type="ECO:0000313" key="1">
    <source>
        <dbReference type="EMBL" id="AHC15639.1"/>
    </source>
</evidence>
<dbReference type="EMBL" id="CP006939">
    <property type="protein sequence ID" value="AHC15639.1"/>
    <property type="molecule type" value="Genomic_DNA"/>
</dbReference>
<sequence>MNNITDSVKARLRNLARKEKKDYVLITRLYMQEGILRRIGKSKYSESFCLKGGLLLYSISGFTSRPTMDLDLLGINIPSGEDKFRSILTEILSIEAADGLVFDTDSLKLQEIIEGADYHGQQLKVLCRLGSIRTNLKLDIGFGDTIYPGPVQMEYPALLETDPIKISAYSLESVIAEKFDAMIVLDARNSRMKDFYDIYDILTNHRIDQAILEEAIRLTINTRRTILPEAPAIFQDAFSSDPRNQQLWN</sequence>
<reference evidence="1 2" key="1">
    <citation type="journal article" date="2015" name="Stand. Genomic Sci.">
        <title>Complete genome sequence and description of Salinispira pacifica gen. nov., sp. nov., a novel spirochaete isolated form a hypersaline microbial mat.</title>
        <authorList>
            <person name="Ben Hania W."/>
            <person name="Joseph M."/>
            <person name="Schumann P."/>
            <person name="Bunk B."/>
            <person name="Fiebig A."/>
            <person name="Sproer C."/>
            <person name="Klenk H.P."/>
            <person name="Fardeau M.L."/>
            <person name="Spring S."/>
        </authorList>
    </citation>
    <scope>NUCLEOTIDE SEQUENCE [LARGE SCALE GENOMIC DNA]</scope>
    <source>
        <strain evidence="1 2">L21-RPul-D2</strain>
    </source>
</reference>
<dbReference type="KEGG" id="slr:L21SP2_2280"/>
<dbReference type="HOGENOM" id="CLU_067323_0_0_12"/>
<dbReference type="OrthoDB" id="9808443at2"/>
<dbReference type="AlphaFoldDB" id="V5WJB6"/>
<organism evidence="1 2">
    <name type="scientific">Salinispira pacifica</name>
    <dbReference type="NCBI Taxonomy" id="1307761"/>
    <lineage>
        <taxon>Bacteria</taxon>
        <taxon>Pseudomonadati</taxon>
        <taxon>Spirochaetota</taxon>
        <taxon>Spirochaetia</taxon>
        <taxon>Spirochaetales</taxon>
        <taxon>Spirochaetaceae</taxon>
        <taxon>Salinispira</taxon>
    </lineage>
</organism>
<protein>
    <recommendedName>
        <fullName evidence="3">Abortive infection protein AbiGII</fullName>
    </recommendedName>
</protein>
<dbReference type="RefSeq" id="WP_024268543.1">
    <property type="nucleotide sequence ID" value="NC_023035.1"/>
</dbReference>
<accession>V5WJB6</accession>
<evidence type="ECO:0000313" key="2">
    <source>
        <dbReference type="Proteomes" id="UP000018680"/>
    </source>
</evidence>
<dbReference type="InterPro" id="IPR014942">
    <property type="entry name" value="AbiEii"/>
</dbReference>
<dbReference type="Pfam" id="PF08843">
    <property type="entry name" value="AbiEii"/>
    <property type="match status" value="1"/>
</dbReference>
<evidence type="ECO:0008006" key="3">
    <source>
        <dbReference type="Google" id="ProtNLM"/>
    </source>
</evidence>